<keyword evidence="1" id="KW-1133">Transmembrane helix</keyword>
<feature type="transmembrane region" description="Helical" evidence="1">
    <location>
        <begin position="31"/>
        <end position="64"/>
    </location>
</feature>
<accession>A0A941J0I4</accession>
<dbReference type="AlphaFoldDB" id="A0A941J0I4"/>
<evidence type="ECO:0000313" key="2">
    <source>
        <dbReference type="EMBL" id="MBR8638642.1"/>
    </source>
</evidence>
<keyword evidence="3" id="KW-1185">Reference proteome</keyword>
<keyword evidence="1" id="KW-0472">Membrane</keyword>
<evidence type="ECO:0000256" key="1">
    <source>
        <dbReference type="SAM" id="Phobius"/>
    </source>
</evidence>
<proteinExistence type="predicted"/>
<organism evidence="2 3">
    <name type="scientific">Streptomyces tuirus</name>
    <dbReference type="NCBI Taxonomy" id="68278"/>
    <lineage>
        <taxon>Bacteria</taxon>
        <taxon>Bacillati</taxon>
        <taxon>Actinomycetota</taxon>
        <taxon>Actinomycetes</taxon>
        <taxon>Kitasatosporales</taxon>
        <taxon>Streptomycetaceae</taxon>
        <taxon>Streptomyces</taxon>
    </lineage>
</organism>
<evidence type="ECO:0000313" key="3">
    <source>
        <dbReference type="Proteomes" id="UP000682308"/>
    </source>
</evidence>
<reference evidence="2 3" key="1">
    <citation type="submission" date="2021-04" db="EMBL/GenBank/DDBJ databases">
        <title>Characterization of the biosynthetic gene cluster of new lipopeptides with antitumor activity in the genome of the marine Streptomyces PHM034.</title>
        <authorList>
            <person name="Ceniceros A."/>
            <person name="Canedo L."/>
            <person name="Mendez C."/>
            <person name="Olano C."/>
            <person name="Schleissner C."/>
            <person name="Cuevas C."/>
            <person name="De La Calle F."/>
            <person name="Salas J.A."/>
        </authorList>
    </citation>
    <scope>NUCLEOTIDE SEQUENCE [LARGE SCALE GENOMIC DNA]</scope>
    <source>
        <strain evidence="2 3">PHM034</strain>
    </source>
</reference>
<name>A0A941J0I4_9ACTN</name>
<protein>
    <submittedName>
        <fullName evidence="2">Uncharacterized protein</fullName>
    </submittedName>
</protein>
<gene>
    <name evidence="2" type="ORF">KEF29_03345</name>
</gene>
<sequence length="96" mass="10227">MQQLRGYWESLPAESPHRGRYAPPGEPGLKFWAAMLAIGAGIWLAVTGAVLIGLLVVVGGLVWGAVMAGQQRAYEMALAAYNRSVVCLAGYHVFAP</sequence>
<dbReference type="EMBL" id="JAGTPG010000001">
    <property type="protein sequence ID" value="MBR8638642.1"/>
    <property type="molecule type" value="Genomic_DNA"/>
</dbReference>
<comment type="caution">
    <text evidence="2">The sequence shown here is derived from an EMBL/GenBank/DDBJ whole genome shotgun (WGS) entry which is preliminary data.</text>
</comment>
<dbReference type="Proteomes" id="UP000682308">
    <property type="component" value="Unassembled WGS sequence"/>
</dbReference>
<keyword evidence="1" id="KW-0812">Transmembrane</keyword>